<reference evidence="1 2" key="1">
    <citation type="submission" date="2015-06" db="EMBL/GenBank/DDBJ databases">
        <title>Draft genome sequence of an Alphaproteobacteria species associated to the Mediterranean sponge Oscarella lobularis.</title>
        <authorList>
            <person name="Jourda C."/>
            <person name="Santini S."/>
            <person name="Claverie J.-M."/>
        </authorList>
    </citation>
    <scope>NUCLEOTIDE SEQUENCE [LARGE SCALE GENOMIC DNA]</scope>
    <source>
        <strain evidence="1">IGS</strain>
    </source>
</reference>
<dbReference type="RefSeq" id="WP_326973101.1">
    <property type="nucleotide sequence ID" value="NZ_LFTY01000002.1"/>
</dbReference>
<dbReference type="AlphaFoldDB" id="A0A0J9GU94"/>
<keyword evidence="2" id="KW-1185">Reference proteome</keyword>
<sequence>MAQPDLAALDHSNIVAFIEDIFARRGAEEYIGEPVTISEHML</sequence>
<accession>A0A0J9GU94</accession>
<evidence type="ECO:0000313" key="2">
    <source>
        <dbReference type="Proteomes" id="UP000037178"/>
    </source>
</evidence>
<name>A0A0J9GU94_9RHOB</name>
<gene>
    <name evidence="1" type="ORF">AIOL_002088</name>
</gene>
<dbReference type="EMBL" id="LFTY01000002">
    <property type="protein sequence ID" value="KMW57128.1"/>
    <property type="molecule type" value="Genomic_DNA"/>
</dbReference>
<evidence type="ECO:0000313" key="1">
    <source>
        <dbReference type="EMBL" id="KMW57128.1"/>
    </source>
</evidence>
<dbReference type="PATRIC" id="fig|1675527.3.peg.2202"/>
<dbReference type="Proteomes" id="UP000037178">
    <property type="component" value="Unassembled WGS sequence"/>
</dbReference>
<comment type="caution">
    <text evidence="1">The sequence shown here is derived from an EMBL/GenBank/DDBJ whole genome shotgun (WGS) entry which is preliminary data.</text>
</comment>
<protein>
    <submittedName>
        <fullName evidence="1">Uncharacterized protein</fullName>
    </submittedName>
</protein>
<organism evidence="1 2">
    <name type="scientific">Candidatus Rhodobacter oscarellae</name>
    <dbReference type="NCBI Taxonomy" id="1675527"/>
    <lineage>
        <taxon>Bacteria</taxon>
        <taxon>Pseudomonadati</taxon>
        <taxon>Pseudomonadota</taxon>
        <taxon>Alphaproteobacteria</taxon>
        <taxon>Rhodobacterales</taxon>
        <taxon>Rhodobacter group</taxon>
        <taxon>Rhodobacter</taxon>
    </lineage>
</organism>
<proteinExistence type="predicted"/>
<dbReference type="STRING" id="1675527.AIOL_002088"/>